<evidence type="ECO:0000313" key="2">
    <source>
        <dbReference type="Proteomes" id="UP001162131"/>
    </source>
</evidence>
<keyword evidence="2" id="KW-1185">Reference proteome</keyword>
<proteinExistence type="predicted"/>
<name>A0AAU9IM67_9CILI</name>
<gene>
    <name evidence="1" type="ORF">BSTOLATCC_MIC5511</name>
</gene>
<accession>A0AAU9IM67</accession>
<sequence>MCSILLKPLTMWQDSPIKLKHNKLNRAEIFIWIFISCRHSFFISSNRLWNCIFHMSWNSFMMSHFIDCIQQSN</sequence>
<comment type="caution">
    <text evidence="1">The sequence shown here is derived from an EMBL/GenBank/DDBJ whole genome shotgun (WGS) entry which is preliminary data.</text>
</comment>
<organism evidence="1 2">
    <name type="scientific">Blepharisma stoltei</name>
    <dbReference type="NCBI Taxonomy" id="1481888"/>
    <lineage>
        <taxon>Eukaryota</taxon>
        <taxon>Sar</taxon>
        <taxon>Alveolata</taxon>
        <taxon>Ciliophora</taxon>
        <taxon>Postciliodesmatophora</taxon>
        <taxon>Heterotrichea</taxon>
        <taxon>Heterotrichida</taxon>
        <taxon>Blepharismidae</taxon>
        <taxon>Blepharisma</taxon>
    </lineage>
</organism>
<protein>
    <submittedName>
        <fullName evidence="1">Uncharacterized protein</fullName>
    </submittedName>
</protein>
<dbReference type="AlphaFoldDB" id="A0AAU9IM67"/>
<evidence type="ECO:0000313" key="1">
    <source>
        <dbReference type="EMBL" id="CAG9312269.1"/>
    </source>
</evidence>
<dbReference type="Proteomes" id="UP001162131">
    <property type="component" value="Unassembled WGS sequence"/>
</dbReference>
<reference evidence="1" key="1">
    <citation type="submission" date="2021-09" db="EMBL/GenBank/DDBJ databases">
        <authorList>
            <consortium name="AG Swart"/>
            <person name="Singh M."/>
            <person name="Singh A."/>
            <person name="Seah K."/>
            <person name="Emmerich C."/>
        </authorList>
    </citation>
    <scope>NUCLEOTIDE SEQUENCE</scope>
    <source>
        <strain evidence="1">ATCC30299</strain>
    </source>
</reference>
<dbReference type="EMBL" id="CAJZBQ010000005">
    <property type="protein sequence ID" value="CAG9312269.1"/>
    <property type="molecule type" value="Genomic_DNA"/>
</dbReference>